<feature type="transmembrane region" description="Helical" evidence="6">
    <location>
        <begin position="170"/>
        <end position="198"/>
    </location>
</feature>
<keyword evidence="3 6" id="KW-0812">Transmembrane</keyword>
<dbReference type="GO" id="GO:0016020">
    <property type="term" value="C:membrane"/>
    <property type="evidence" value="ECO:0007669"/>
    <property type="project" value="UniProtKB-SubCell"/>
</dbReference>
<dbReference type="PROSITE" id="PS51257">
    <property type="entry name" value="PROKAR_LIPOPROTEIN"/>
    <property type="match status" value="1"/>
</dbReference>
<name>A0AAU9JUK7_9CILI</name>
<feature type="transmembrane region" description="Helical" evidence="6">
    <location>
        <begin position="436"/>
        <end position="456"/>
    </location>
</feature>
<evidence type="ECO:0000256" key="5">
    <source>
        <dbReference type="ARBA" id="ARBA00023136"/>
    </source>
</evidence>
<keyword evidence="5 6" id="KW-0472">Membrane</keyword>
<feature type="transmembrane region" description="Helical" evidence="6">
    <location>
        <begin position="47"/>
        <end position="70"/>
    </location>
</feature>
<feature type="transmembrane region" description="Helical" evidence="6">
    <location>
        <begin position="411"/>
        <end position="430"/>
    </location>
</feature>
<feature type="transmembrane region" description="Helical" evidence="6">
    <location>
        <begin position="325"/>
        <end position="348"/>
    </location>
</feature>
<sequence>MHQLRDQVNMEVNPIIVRSILLAFIIGIACFATLYLTYLLLLDYLEVVFLSIFFSISIRPIKDNILIYFLRHKTEKPYFSMVKESLLFHLFYLVKSTKNISAKSVTSIGQTTLIVFLSAAYLIVFKLRFKLFWSISIIIVLLDFTLRLLYDIYNIIRHKTWIEIPSGLFITFVTIGTIIGVIMVLIILHTLAIGYTVLEFKDQGKALIDQFSATLSSKQAQDLVDKVYDVAKQSNLIELTKFEFIDFSNKDYQACSAYIDDLDSIPFIGKLLSPYVKTIDFWLDYANLSSYQILNFYYIYSDLIHEFLLDATVLTGNTLFTSVSLVTSSITSTLSTVILFFTLVILLMNDKKSLLERIFAALPMNASMEYPLITSINMTVIGLFKSLWLCAAQHYAITWILYDFLDIEMKYTVSAITAFVALFPVLYSWYFNIPTIIWLCFNMNFGKAIAVFVVEFSLDILDAHIYAENMKGANPNIVALAMFLGIYQFGLLGILYGPLIASAVIIILNHGSIPK</sequence>
<evidence type="ECO:0000256" key="2">
    <source>
        <dbReference type="ARBA" id="ARBA00009773"/>
    </source>
</evidence>
<keyword evidence="8" id="KW-1185">Reference proteome</keyword>
<proteinExistence type="inferred from homology"/>
<dbReference type="PANTHER" id="PTHR21716">
    <property type="entry name" value="TRANSMEMBRANE PROTEIN"/>
    <property type="match status" value="1"/>
</dbReference>
<evidence type="ECO:0008006" key="9">
    <source>
        <dbReference type="Google" id="ProtNLM"/>
    </source>
</evidence>
<dbReference type="Pfam" id="PF01594">
    <property type="entry name" value="AI-2E_transport"/>
    <property type="match status" value="1"/>
</dbReference>
<evidence type="ECO:0000256" key="1">
    <source>
        <dbReference type="ARBA" id="ARBA00004141"/>
    </source>
</evidence>
<evidence type="ECO:0000256" key="3">
    <source>
        <dbReference type="ARBA" id="ARBA00022692"/>
    </source>
</evidence>
<dbReference type="PANTHER" id="PTHR21716:SF4">
    <property type="entry name" value="TRANSMEMBRANE PROTEIN 245"/>
    <property type="match status" value="1"/>
</dbReference>
<evidence type="ECO:0000313" key="8">
    <source>
        <dbReference type="Proteomes" id="UP001162131"/>
    </source>
</evidence>
<evidence type="ECO:0000256" key="6">
    <source>
        <dbReference type="SAM" id="Phobius"/>
    </source>
</evidence>
<reference evidence="7" key="1">
    <citation type="submission" date="2021-09" db="EMBL/GenBank/DDBJ databases">
        <authorList>
            <consortium name="AG Swart"/>
            <person name="Singh M."/>
            <person name="Singh A."/>
            <person name="Seah K."/>
            <person name="Emmerich C."/>
        </authorList>
    </citation>
    <scope>NUCLEOTIDE SEQUENCE</scope>
    <source>
        <strain evidence="7">ATCC30299</strain>
    </source>
</reference>
<feature type="transmembrane region" description="Helical" evidence="6">
    <location>
        <begin position="20"/>
        <end position="41"/>
    </location>
</feature>
<comment type="subcellular location">
    <subcellularLocation>
        <location evidence="1">Membrane</location>
        <topology evidence="1">Multi-pass membrane protein</topology>
    </subcellularLocation>
</comment>
<feature type="transmembrane region" description="Helical" evidence="6">
    <location>
        <begin position="131"/>
        <end position="150"/>
    </location>
</feature>
<protein>
    <recommendedName>
        <fullName evidence="9">Transmembrane protein</fullName>
    </recommendedName>
</protein>
<feature type="transmembrane region" description="Helical" evidence="6">
    <location>
        <begin position="477"/>
        <end position="508"/>
    </location>
</feature>
<dbReference type="EMBL" id="CAJZBQ010000046">
    <property type="protein sequence ID" value="CAG9328609.1"/>
    <property type="molecule type" value="Genomic_DNA"/>
</dbReference>
<feature type="transmembrane region" description="Helical" evidence="6">
    <location>
        <begin position="106"/>
        <end position="124"/>
    </location>
</feature>
<organism evidence="7 8">
    <name type="scientific">Blepharisma stoltei</name>
    <dbReference type="NCBI Taxonomy" id="1481888"/>
    <lineage>
        <taxon>Eukaryota</taxon>
        <taxon>Sar</taxon>
        <taxon>Alveolata</taxon>
        <taxon>Ciliophora</taxon>
        <taxon>Postciliodesmatophora</taxon>
        <taxon>Heterotrichea</taxon>
        <taxon>Heterotrichida</taxon>
        <taxon>Blepharismidae</taxon>
        <taxon>Blepharisma</taxon>
    </lineage>
</organism>
<dbReference type="InterPro" id="IPR002549">
    <property type="entry name" value="AI-2E-like"/>
</dbReference>
<dbReference type="AlphaFoldDB" id="A0AAU9JUK7"/>
<keyword evidence="4 6" id="KW-1133">Transmembrane helix</keyword>
<evidence type="ECO:0000256" key="4">
    <source>
        <dbReference type="ARBA" id="ARBA00022989"/>
    </source>
</evidence>
<dbReference type="Proteomes" id="UP001162131">
    <property type="component" value="Unassembled WGS sequence"/>
</dbReference>
<evidence type="ECO:0000313" key="7">
    <source>
        <dbReference type="EMBL" id="CAG9328609.1"/>
    </source>
</evidence>
<comment type="similarity">
    <text evidence="2">Belongs to the autoinducer-2 exporter (AI-2E) (TC 2.A.86) family.</text>
</comment>
<comment type="caution">
    <text evidence="7">The sequence shown here is derived from an EMBL/GenBank/DDBJ whole genome shotgun (WGS) entry which is preliminary data.</text>
</comment>
<gene>
    <name evidence="7" type="ORF">BSTOLATCC_MIC46605</name>
</gene>
<accession>A0AAU9JUK7</accession>